<evidence type="ECO:0000256" key="1">
    <source>
        <dbReference type="SAM" id="Phobius"/>
    </source>
</evidence>
<name>A0A7T4EGD9_9CORY</name>
<dbReference type="EMBL" id="CP066007">
    <property type="protein sequence ID" value="QQB46902.1"/>
    <property type="molecule type" value="Genomic_DNA"/>
</dbReference>
<organism evidence="2 4">
    <name type="scientific">Corynebacterium glucuronolyticum</name>
    <dbReference type="NCBI Taxonomy" id="39791"/>
    <lineage>
        <taxon>Bacteria</taxon>
        <taxon>Bacillati</taxon>
        <taxon>Actinomycetota</taxon>
        <taxon>Actinomycetes</taxon>
        <taxon>Mycobacteriales</taxon>
        <taxon>Corynebacteriaceae</taxon>
        <taxon>Corynebacterium</taxon>
    </lineage>
</organism>
<feature type="transmembrane region" description="Helical" evidence="1">
    <location>
        <begin position="44"/>
        <end position="66"/>
    </location>
</feature>
<dbReference type="RefSeq" id="WP_005391648.1">
    <property type="nucleotide sequence ID" value="NZ_CP066007.1"/>
</dbReference>
<dbReference type="Proteomes" id="UP000617681">
    <property type="component" value="Chromosome"/>
</dbReference>
<dbReference type="EMBL" id="CP069534">
    <property type="protein sequence ID" value="QRP70596.1"/>
    <property type="molecule type" value="Genomic_DNA"/>
</dbReference>
<sequence>MYGPFTIEQVALMGIVCVAIGFVGLGVAYYSFMVTKNKKRFRIGLAVAIIFVLVLPFSFTVASTFMSGTPLQ</sequence>
<dbReference type="OrthoDB" id="9956868at2"/>
<keyword evidence="1" id="KW-0812">Transmembrane</keyword>
<evidence type="ECO:0000313" key="4">
    <source>
        <dbReference type="Proteomes" id="UP000596145"/>
    </source>
</evidence>
<reference evidence="2 4" key="1">
    <citation type="submission" date="2020-12" db="EMBL/GenBank/DDBJ databases">
        <title>FDA dAtabase for Regulatory Grade micrObial Sequences (FDA-ARGOS): Supporting development and validation of Infectious Disease Dx tests.</title>
        <authorList>
            <person name="Sproer C."/>
            <person name="Gronow S."/>
            <person name="Severitt S."/>
            <person name="Schroder I."/>
            <person name="Tallon L."/>
            <person name="Sadzewicz L."/>
            <person name="Zhao X."/>
            <person name="Boylan J."/>
            <person name="Ott S."/>
            <person name="Bowen H."/>
            <person name="Vavikolanu K."/>
            <person name="Mehta A."/>
            <person name="Aluvathingal J."/>
            <person name="Nadendla S."/>
            <person name="Lowell S."/>
            <person name="Myers T."/>
            <person name="Yan Y."/>
            <person name="Sichtig H."/>
        </authorList>
    </citation>
    <scope>NUCLEOTIDE SEQUENCE [LARGE SCALE GENOMIC DNA]</scope>
    <source>
        <strain evidence="2 4">FDAARGOS_1053</strain>
        <strain evidence="3">FDAARGOS_1191</strain>
    </source>
</reference>
<gene>
    <name evidence="2" type="ORF">I6I10_02955</name>
    <name evidence="3" type="ORF">I6J21_12845</name>
</gene>
<protein>
    <submittedName>
        <fullName evidence="2">Uncharacterized protein</fullName>
    </submittedName>
</protein>
<feature type="transmembrane region" description="Helical" evidence="1">
    <location>
        <begin position="12"/>
        <end position="32"/>
    </location>
</feature>
<dbReference type="AlphaFoldDB" id="A0A7T4EGD9"/>
<keyword evidence="1" id="KW-0472">Membrane</keyword>
<evidence type="ECO:0000313" key="2">
    <source>
        <dbReference type="EMBL" id="QQB46902.1"/>
    </source>
</evidence>
<keyword evidence="1" id="KW-1133">Transmembrane helix</keyword>
<dbReference type="Proteomes" id="UP000596145">
    <property type="component" value="Chromosome"/>
</dbReference>
<evidence type="ECO:0000313" key="3">
    <source>
        <dbReference type="EMBL" id="QRP70596.1"/>
    </source>
</evidence>
<dbReference type="GeneID" id="92761326"/>
<proteinExistence type="predicted"/>
<accession>A0A7T4EGD9</accession>